<evidence type="ECO:0000313" key="2">
    <source>
        <dbReference type="Proteomes" id="UP001437386"/>
    </source>
</evidence>
<evidence type="ECO:0000313" key="1">
    <source>
        <dbReference type="EMBL" id="XAG95929.1"/>
    </source>
</evidence>
<proteinExistence type="predicted"/>
<accession>A0AAX4Q4A1</accession>
<sequence>MSKGLKITLVILGVLFALVVAVGATLFTSYISAVNDGARMEGNVVMLNQDSENKLSNYTLKIQEKVQIPEMYAKDLKEVIRATFEGRYGADGSKAVMQWIQEQNIQFDSSLYKDLQVTIEAGRDEFRISQTLKLQACRDYKVQLNTFWKGMWLKFAGYPKENLADVCKVVSDSRTSEIFKTGKQEALKFN</sequence>
<protein>
    <submittedName>
        <fullName evidence="1">Uncharacterized protein</fullName>
    </submittedName>
</protein>
<keyword evidence="2" id="KW-1185">Reference proteome</keyword>
<organism evidence="1 2">
    <name type="scientific">Enterobacter phage KKP_3711</name>
    <dbReference type="NCBI Taxonomy" id="3109398"/>
    <lineage>
        <taxon>Viruses</taxon>
        <taxon>Duplodnaviria</taxon>
        <taxon>Heunggongvirae</taxon>
        <taxon>Uroviricota</taxon>
        <taxon>Caudoviricetes</taxon>
        <taxon>Demerecviridae</taxon>
        <taxon>Markadamsvirinae</taxon>
    </lineage>
</organism>
<dbReference type="Proteomes" id="UP001437386">
    <property type="component" value="Segment"/>
</dbReference>
<name>A0AAX4Q4A1_9CAUD</name>
<dbReference type="EMBL" id="PP579741">
    <property type="protein sequence ID" value="XAG95929.1"/>
    <property type="molecule type" value="Genomic_DNA"/>
</dbReference>
<reference evidence="1 2" key="1">
    <citation type="submission" date="2024-04" db="EMBL/GenBank/DDBJ databases">
        <authorList>
            <person name="Wojcicki M."/>
            <person name="Srednicka P."/>
            <person name="Shymialevich D."/>
            <person name="Sokolowska B."/>
        </authorList>
    </citation>
    <scope>NUCLEOTIDE SEQUENCE [LARGE SCALE GENOMIC DNA]</scope>
</reference>
<gene>
    <name evidence="1" type="ORF">U7154_000162</name>
</gene>